<reference evidence="1 2" key="1">
    <citation type="submission" date="2019-09" db="EMBL/GenBank/DDBJ databases">
        <authorList>
            <person name="Chandra G."/>
            <person name="Truman W A."/>
        </authorList>
    </citation>
    <scope>NUCLEOTIDE SEQUENCE [LARGE SCALE GENOMIC DNA]</scope>
    <source>
        <strain evidence="1">PS691</strain>
    </source>
</reference>
<name>A0A5E7C5W9_PSEFL</name>
<sequence length="31" mass="3567">MVRGLFHLSKIKRSQPVGSSYGIYVQSKIMR</sequence>
<dbReference type="Proteomes" id="UP000337909">
    <property type="component" value="Unassembled WGS sequence"/>
</dbReference>
<proteinExistence type="predicted"/>
<dbReference type="AlphaFoldDB" id="A0A5E7C5W9"/>
<accession>A0A5E7C5W9</accession>
<evidence type="ECO:0000313" key="2">
    <source>
        <dbReference type="Proteomes" id="UP000337909"/>
    </source>
</evidence>
<organism evidence="1 2">
    <name type="scientific">Pseudomonas fluorescens</name>
    <dbReference type="NCBI Taxonomy" id="294"/>
    <lineage>
        <taxon>Bacteria</taxon>
        <taxon>Pseudomonadati</taxon>
        <taxon>Pseudomonadota</taxon>
        <taxon>Gammaproteobacteria</taxon>
        <taxon>Pseudomonadales</taxon>
        <taxon>Pseudomonadaceae</taxon>
        <taxon>Pseudomonas</taxon>
    </lineage>
</organism>
<dbReference type="EMBL" id="CABVHQ010000021">
    <property type="protein sequence ID" value="VVO00017.1"/>
    <property type="molecule type" value="Genomic_DNA"/>
</dbReference>
<evidence type="ECO:0000313" key="1">
    <source>
        <dbReference type="EMBL" id="VVO00017.1"/>
    </source>
</evidence>
<protein>
    <submittedName>
        <fullName evidence="1">Uncharacterized protein</fullName>
    </submittedName>
</protein>
<gene>
    <name evidence="1" type="ORF">PS691_02555</name>
</gene>